<protein>
    <recommendedName>
        <fullName evidence="3">DUF3575 domain-containing protein</fullName>
    </recommendedName>
</protein>
<reference evidence="1 2" key="1">
    <citation type="submission" date="2019-03" db="EMBL/GenBank/DDBJ databases">
        <title>Algoriphagus aquimaris sp. nov., isolated form marine sediment in Pohang, Korea.</title>
        <authorList>
            <person name="Kim J."/>
            <person name="Yoon S.-H."/>
            <person name="Lee S.-S."/>
        </authorList>
    </citation>
    <scope>NUCLEOTIDE SEQUENCE [LARGE SCALE GENOMIC DNA]</scope>
    <source>
        <strain evidence="1 2">F21</strain>
    </source>
</reference>
<sequence length="221" mass="25409">MNLQIISILILLMLGIGITSQAQQDLGLEKQLLIKVSPLSFFEPETIIIQGGLEYFFSNKVSIQSEIGVNGGLFGMPAGRGKNEDFEIWRSKSELKFYSKKYYWAIDFFVVNKDFIRLDDHYTPFKREIHYDRARINFQVFGGGLKFGKQLFTSKNIVIDMYGGLGIRSRFRDVLVLELAEFQSREFFEIGNPFAERYRFTGWDAVPQLSLGMKVGILTGR</sequence>
<evidence type="ECO:0000313" key="1">
    <source>
        <dbReference type="EMBL" id="TDK46691.1"/>
    </source>
</evidence>
<dbReference type="EMBL" id="SMUW01000030">
    <property type="protein sequence ID" value="TDK46691.1"/>
    <property type="molecule type" value="Genomic_DNA"/>
</dbReference>
<name>A0A4R5V4M6_9BACT</name>
<comment type="caution">
    <text evidence="1">The sequence shown here is derived from an EMBL/GenBank/DDBJ whole genome shotgun (WGS) entry which is preliminary data.</text>
</comment>
<evidence type="ECO:0008006" key="3">
    <source>
        <dbReference type="Google" id="ProtNLM"/>
    </source>
</evidence>
<accession>A0A4R5V4M6</accession>
<dbReference type="Proteomes" id="UP000295438">
    <property type="component" value="Unassembled WGS sequence"/>
</dbReference>
<evidence type="ECO:0000313" key="2">
    <source>
        <dbReference type="Proteomes" id="UP000295438"/>
    </source>
</evidence>
<gene>
    <name evidence="1" type="ORF">E1898_06500</name>
</gene>
<dbReference type="AlphaFoldDB" id="A0A4R5V4M6"/>
<dbReference type="RefSeq" id="WP_133390284.1">
    <property type="nucleotide sequence ID" value="NZ_SMUW01000030.1"/>
</dbReference>
<organism evidence="1 2">
    <name type="scientific">Algoriphagus formosus</name>
    <dbReference type="NCBI Taxonomy" id="2007308"/>
    <lineage>
        <taxon>Bacteria</taxon>
        <taxon>Pseudomonadati</taxon>
        <taxon>Bacteroidota</taxon>
        <taxon>Cytophagia</taxon>
        <taxon>Cytophagales</taxon>
        <taxon>Cyclobacteriaceae</taxon>
        <taxon>Algoriphagus</taxon>
    </lineage>
</organism>
<keyword evidence="2" id="KW-1185">Reference proteome</keyword>
<proteinExistence type="predicted"/>